<feature type="region of interest" description="Disordered" evidence="1">
    <location>
        <begin position="189"/>
        <end position="213"/>
    </location>
</feature>
<evidence type="ECO:0000313" key="3">
    <source>
        <dbReference type="Proteomes" id="UP000295182"/>
    </source>
</evidence>
<comment type="caution">
    <text evidence="2">The sequence shown here is derived from an EMBL/GenBank/DDBJ whole genome shotgun (WGS) entry which is preliminary data.</text>
</comment>
<feature type="compositionally biased region" description="Acidic residues" evidence="1">
    <location>
        <begin position="189"/>
        <end position="212"/>
    </location>
</feature>
<keyword evidence="3" id="KW-1185">Reference proteome</keyword>
<dbReference type="Gene3D" id="3.40.140.10">
    <property type="entry name" value="Cytidine Deaminase, domain 2"/>
    <property type="match status" value="1"/>
</dbReference>
<organism evidence="2 3">
    <name type="scientific">Simplicispira metamorpha</name>
    <dbReference type="NCBI Taxonomy" id="80881"/>
    <lineage>
        <taxon>Bacteria</taxon>
        <taxon>Pseudomonadati</taxon>
        <taxon>Pseudomonadota</taxon>
        <taxon>Betaproteobacteria</taxon>
        <taxon>Burkholderiales</taxon>
        <taxon>Comamonadaceae</taxon>
        <taxon>Simplicispira</taxon>
    </lineage>
</organism>
<dbReference type="Proteomes" id="UP000295182">
    <property type="component" value="Unassembled WGS sequence"/>
</dbReference>
<evidence type="ECO:0000256" key="1">
    <source>
        <dbReference type="SAM" id="MobiDB-lite"/>
    </source>
</evidence>
<name>A0A4R2NF09_9BURK</name>
<dbReference type="OrthoDB" id="6398785at2"/>
<dbReference type="RefSeq" id="WP_132750356.1">
    <property type="nucleotide sequence ID" value="NZ_QXNC01000002.1"/>
</dbReference>
<reference evidence="2 3" key="1">
    <citation type="submission" date="2019-03" db="EMBL/GenBank/DDBJ databases">
        <title>Genomic Encyclopedia of Type Strains, Phase IV (KMG-IV): sequencing the most valuable type-strain genomes for metagenomic binning, comparative biology and taxonomic classification.</title>
        <authorList>
            <person name="Goeker M."/>
        </authorList>
    </citation>
    <scope>NUCLEOTIDE SEQUENCE [LARGE SCALE GENOMIC DNA]</scope>
    <source>
        <strain evidence="2 3">DSM 1837</strain>
    </source>
</reference>
<gene>
    <name evidence="2" type="ORF">EV674_104124</name>
</gene>
<proteinExistence type="predicted"/>
<evidence type="ECO:0000313" key="2">
    <source>
        <dbReference type="EMBL" id="TCP19664.1"/>
    </source>
</evidence>
<accession>A0A4R2NF09</accession>
<sequence length="234" mass="26343">MSLIVHVQEQAFQAMLISSIETFPSSYLPPEQGQSRRRKDRPQDGEAMGLLFGQRVYKDDYEVFNVSLAVTMQATERNSDEVSYSDFHFERIREVTESFPHLEFLGAFHSHPWKKEDFGAEATEPSEADEESAMEAAGEYGEELIEIILGITALSRNSYRDATQDGHSIDSFCGRYKYRLSAYCTVGAVEEDSDESEEDEEDAEDEADEDIETGLLPVDQLICPVAAHGGRIFT</sequence>
<dbReference type="EMBL" id="SLXH01000004">
    <property type="protein sequence ID" value="TCP19664.1"/>
    <property type="molecule type" value="Genomic_DNA"/>
</dbReference>
<protein>
    <recommendedName>
        <fullName evidence="4">JAB domain-containing protein</fullName>
    </recommendedName>
</protein>
<evidence type="ECO:0008006" key="4">
    <source>
        <dbReference type="Google" id="ProtNLM"/>
    </source>
</evidence>
<dbReference type="AlphaFoldDB" id="A0A4R2NF09"/>